<organism evidence="2 3">
    <name type="scientific">Streptomyces luteoverticillatus</name>
    <name type="common">Streptoverticillium luteoverticillatus</name>
    <dbReference type="NCBI Taxonomy" id="66425"/>
    <lineage>
        <taxon>Bacteria</taxon>
        <taxon>Bacillati</taxon>
        <taxon>Actinomycetota</taxon>
        <taxon>Actinomycetes</taxon>
        <taxon>Kitasatosporales</taxon>
        <taxon>Streptomycetaceae</taxon>
        <taxon>Streptomyces</taxon>
    </lineage>
</organism>
<accession>A0A3Q9G0B5</accession>
<dbReference type="EMBL" id="CP034587">
    <property type="protein sequence ID" value="AZQ74503.1"/>
    <property type="molecule type" value="Genomic_DNA"/>
</dbReference>
<sequence length="106" mass="11561">MAFRIGDIVVDARTGKIGQLMGREGPDVQLRPVRGGLEWDCPREAIRAPEPTELLARPAGPPAPRCAVCASIKDQRREAEAQGDVQRMSDAAARMGVHQRQAHAHM</sequence>
<protein>
    <submittedName>
        <fullName evidence="2">Uncharacterized protein</fullName>
    </submittedName>
</protein>
<dbReference type="OrthoDB" id="4254348at2"/>
<feature type="region of interest" description="Disordered" evidence="1">
    <location>
        <begin position="78"/>
        <end position="106"/>
    </location>
</feature>
<dbReference type="Proteomes" id="UP000267900">
    <property type="component" value="Chromosome"/>
</dbReference>
<reference evidence="2 3" key="1">
    <citation type="submission" date="2018-12" db="EMBL/GenBank/DDBJ databases">
        <title>The whole draft genome of Streptomyce luteoverticillatus CGMCC 15060.</title>
        <authorList>
            <person name="Feng Z."/>
            <person name="Chen G."/>
            <person name="Zhang J."/>
            <person name="Zhu H."/>
            <person name="Yu X."/>
            <person name="Zhang W."/>
            <person name="Zhang X."/>
        </authorList>
    </citation>
    <scope>NUCLEOTIDE SEQUENCE [LARGE SCALE GENOMIC DNA]</scope>
    <source>
        <strain evidence="2 3">CGMCC 15060</strain>
    </source>
</reference>
<dbReference type="RefSeq" id="WP_126917005.1">
    <property type="nucleotide sequence ID" value="NZ_CP034587.1"/>
</dbReference>
<proteinExistence type="predicted"/>
<gene>
    <name evidence="2" type="ORF">EKH77_27770</name>
</gene>
<dbReference type="AlphaFoldDB" id="A0A3Q9G0B5"/>
<keyword evidence="3" id="KW-1185">Reference proteome</keyword>
<evidence type="ECO:0000313" key="3">
    <source>
        <dbReference type="Proteomes" id="UP000267900"/>
    </source>
</evidence>
<name>A0A3Q9G0B5_STRLT</name>
<evidence type="ECO:0000256" key="1">
    <source>
        <dbReference type="SAM" id="MobiDB-lite"/>
    </source>
</evidence>
<evidence type="ECO:0000313" key="2">
    <source>
        <dbReference type="EMBL" id="AZQ74503.1"/>
    </source>
</evidence>